<dbReference type="InterPro" id="IPR012259">
    <property type="entry name" value="DHFR"/>
</dbReference>
<evidence type="ECO:0000256" key="7">
    <source>
        <dbReference type="ARBA" id="ARBA00025067"/>
    </source>
</evidence>
<sequence length="161" mass="18761">MLSYMLAMDRQRGIGVRNQLPWHLPEDLKYFKRVTMGKDIIMGRKTYESIGKPLPGRKNIILTQNKGYRAEGCTVVHSPREALAVSSTEEVFVIGGAEIFRLLWPRADRLYITRIEETFEADTFFPDISPSEWVKISSEQGIKDERNPYTYYFEVYERKDG</sequence>
<evidence type="ECO:0000256" key="1">
    <source>
        <dbReference type="ARBA" id="ARBA00004903"/>
    </source>
</evidence>
<dbReference type="PROSITE" id="PS00075">
    <property type="entry name" value="DHFR_1"/>
    <property type="match status" value="1"/>
</dbReference>
<dbReference type="FunFam" id="3.40.430.10:FF:000001">
    <property type="entry name" value="Dihydrofolate reductase"/>
    <property type="match status" value="1"/>
</dbReference>
<dbReference type="RefSeq" id="WP_023484892.1">
    <property type="nucleotide sequence ID" value="NZ_CP019794.1"/>
</dbReference>
<dbReference type="PIRSF" id="PIRSF000194">
    <property type="entry name" value="DHFR"/>
    <property type="match status" value="1"/>
</dbReference>
<reference evidence="10 11" key="1">
    <citation type="submission" date="2017-03" db="EMBL/GenBank/DDBJ databases">
        <title>Paenibacillus larvae genome sequencing.</title>
        <authorList>
            <person name="Dingman D.W."/>
        </authorList>
    </citation>
    <scope>NUCLEOTIDE SEQUENCE [LARGE SCALE GENOMIC DNA]</scope>
    <source>
        <strain evidence="10 11">SAG 10367</strain>
    </source>
</reference>
<dbReference type="GO" id="GO:0006730">
    <property type="term" value="P:one-carbon metabolic process"/>
    <property type="evidence" value="ECO:0007669"/>
    <property type="project" value="UniProtKB-KW"/>
</dbReference>
<evidence type="ECO:0000256" key="3">
    <source>
        <dbReference type="ARBA" id="ARBA00012856"/>
    </source>
</evidence>
<dbReference type="GO" id="GO:0046654">
    <property type="term" value="P:tetrahydrofolate biosynthetic process"/>
    <property type="evidence" value="ECO:0007669"/>
    <property type="project" value="UniProtKB-UniPathway"/>
</dbReference>
<dbReference type="GeneID" id="64217511"/>
<dbReference type="GO" id="GO:0005829">
    <property type="term" value="C:cytosol"/>
    <property type="evidence" value="ECO:0007669"/>
    <property type="project" value="TreeGrafter"/>
</dbReference>
<dbReference type="Pfam" id="PF00186">
    <property type="entry name" value="DHFR_1"/>
    <property type="match status" value="1"/>
</dbReference>
<dbReference type="PANTHER" id="PTHR48069">
    <property type="entry name" value="DIHYDROFOLATE REDUCTASE"/>
    <property type="match status" value="1"/>
</dbReference>
<evidence type="ECO:0000256" key="9">
    <source>
        <dbReference type="RuleBase" id="RU004474"/>
    </source>
</evidence>
<dbReference type="PROSITE" id="PS51330">
    <property type="entry name" value="DHFR_2"/>
    <property type="match status" value="1"/>
</dbReference>
<dbReference type="GO" id="GO:0046655">
    <property type="term" value="P:folic acid metabolic process"/>
    <property type="evidence" value="ECO:0007669"/>
    <property type="project" value="TreeGrafter"/>
</dbReference>
<dbReference type="PRINTS" id="PR00070">
    <property type="entry name" value="DHFR"/>
</dbReference>
<dbReference type="SUPFAM" id="SSF53597">
    <property type="entry name" value="Dihydrofolate reductase-like"/>
    <property type="match status" value="1"/>
</dbReference>
<name>A0A1V0UUD7_9BACL</name>
<evidence type="ECO:0000256" key="5">
    <source>
        <dbReference type="ARBA" id="ARBA00022857"/>
    </source>
</evidence>
<dbReference type="UniPathway" id="UPA00077">
    <property type="reaction ID" value="UER00158"/>
</dbReference>
<keyword evidence="5 8" id="KW-0521">NADP</keyword>
<proteinExistence type="inferred from homology"/>
<keyword evidence="6 8" id="KW-0560">Oxidoreductase</keyword>
<dbReference type="Proteomes" id="UP000192727">
    <property type="component" value="Chromosome"/>
</dbReference>
<dbReference type="GO" id="GO:0004146">
    <property type="term" value="F:dihydrofolate reductase activity"/>
    <property type="evidence" value="ECO:0007669"/>
    <property type="project" value="UniProtKB-EC"/>
</dbReference>
<dbReference type="PANTHER" id="PTHR48069:SF3">
    <property type="entry name" value="DIHYDROFOLATE REDUCTASE"/>
    <property type="match status" value="1"/>
</dbReference>
<keyword evidence="4 8" id="KW-0554">One-carbon metabolism</keyword>
<dbReference type="InterPro" id="IPR017925">
    <property type="entry name" value="DHFR_CS"/>
</dbReference>
<dbReference type="EMBL" id="CP020557">
    <property type="protein sequence ID" value="ARF68839.1"/>
    <property type="molecule type" value="Genomic_DNA"/>
</dbReference>
<evidence type="ECO:0000256" key="6">
    <source>
        <dbReference type="ARBA" id="ARBA00023002"/>
    </source>
</evidence>
<dbReference type="InterPro" id="IPR024072">
    <property type="entry name" value="DHFR-like_dom_sf"/>
</dbReference>
<comment type="function">
    <text evidence="7 8">Key enzyme in folate metabolism. Catalyzes an essential reaction for de novo glycine and purine synthesis, and for DNA precursor synthesis.</text>
</comment>
<dbReference type="CDD" id="cd00209">
    <property type="entry name" value="DHFR"/>
    <property type="match status" value="1"/>
</dbReference>
<comment type="similarity">
    <text evidence="2 8 9">Belongs to the dihydrofolate reductase family.</text>
</comment>
<accession>A0A1V0UUD7</accession>
<dbReference type="InterPro" id="IPR001796">
    <property type="entry name" value="DHFR_dom"/>
</dbReference>
<dbReference type="Gene3D" id="3.40.430.10">
    <property type="entry name" value="Dihydrofolate Reductase, subunit A"/>
    <property type="match status" value="1"/>
</dbReference>
<dbReference type="GO" id="GO:0046452">
    <property type="term" value="P:dihydrofolate metabolic process"/>
    <property type="evidence" value="ECO:0007669"/>
    <property type="project" value="TreeGrafter"/>
</dbReference>
<comment type="pathway">
    <text evidence="1 8">Cofactor biosynthesis; tetrahydrofolate biosynthesis; 5,6,7,8-tetrahydrofolate from 7,8-dihydrofolate: step 1/1.</text>
</comment>
<dbReference type="EC" id="1.5.1.3" evidence="3 8"/>
<evidence type="ECO:0000313" key="11">
    <source>
        <dbReference type="Proteomes" id="UP000192727"/>
    </source>
</evidence>
<evidence type="ECO:0000313" key="10">
    <source>
        <dbReference type="EMBL" id="ARF68839.1"/>
    </source>
</evidence>
<dbReference type="GO" id="GO:0070401">
    <property type="term" value="F:NADP+ binding"/>
    <property type="evidence" value="ECO:0007669"/>
    <property type="project" value="UniProtKB-ARBA"/>
</dbReference>
<evidence type="ECO:0000256" key="4">
    <source>
        <dbReference type="ARBA" id="ARBA00022563"/>
    </source>
</evidence>
<dbReference type="AlphaFoldDB" id="A0A1V0UUD7"/>
<evidence type="ECO:0000256" key="8">
    <source>
        <dbReference type="PIRNR" id="PIRNR000194"/>
    </source>
</evidence>
<comment type="catalytic activity">
    <reaction evidence="8">
        <text>(6S)-5,6,7,8-tetrahydrofolate + NADP(+) = 7,8-dihydrofolate + NADPH + H(+)</text>
        <dbReference type="Rhea" id="RHEA:15009"/>
        <dbReference type="ChEBI" id="CHEBI:15378"/>
        <dbReference type="ChEBI" id="CHEBI:57451"/>
        <dbReference type="ChEBI" id="CHEBI:57453"/>
        <dbReference type="ChEBI" id="CHEBI:57783"/>
        <dbReference type="ChEBI" id="CHEBI:58349"/>
        <dbReference type="EC" id="1.5.1.3"/>
    </reaction>
</comment>
<protein>
    <recommendedName>
        <fullName evidence="3 8">Dihydrofolate reductase</fullName>
        <ecNumber evidence="3 8">1.5.1.3</ecNumber>
    </recommendedName>
</protein>
<evidence type="ECO:0000256" key="2">
    <source>
        <dbReference type="ARBA" id="ARBA00009539"/>
    </source>
</evidence>
<organism evidence="10 11">
    <name type="scientific">Paenibacillus larvae subsp. pulvifaciens</name>
    <dbReference type="NCBI Taxonomy" id="1477"/>
    <lineage>
        <taxon>Bacteria</taxon>
        <taxon>Bacillati</taxon>
        <taxon>Bacillota</taxon>
        <taxon>Bacilli</taxon>
        <taxon>Bacillales</taxon>
        <taxon>Paenibacillaceae</taxon>
        <taxon>Paenibacillus</taxon>
    </lineage>
</organism>
<gene>
    <name evidence="10" type="ORF">B7C51_15105</name>
</gene>